<dbReference type="PROSITE" id="PS50005">
    <property type="entry name" value="TPR"/>
    <property type="match status" value="1"/>
</dbReference>
<gene>
    <name evidence="2" type="ORF">RFI_39978</name>
</gene>
<accession>X6L8W9</accession>
<evidence type="ECO:0000313" key="3">
    <source>
        <dbReference type="Proteomes" id="UP000023152"/>
    </source>
</evidence>
<evidence type="ECO:0000313" key="2">
    <source>
        <dbReference type="EMBL" id="ETN97551.1"/>
    </source>
</evidence>
<dbReference type="InterPro" id="IPR011990">
    <property type="entry name" value="TPR-like_helical_dom_sf"/>
</dbReference>
<reference evidence="2 3" key="1">
    <citation type="journal article" date="2013" name="Curr. Biol.">
        <title>The Genome of the Foraminiferan Reticulomyxa filosa.</title>
        <authorList>
            <person name="Glockner G."/>
            <person name="Hulsmann N."/>
            <person name="Schleicher M."/>
            <person name="Noegel A.A."/>
            <person name="Eichinger L."/>
            <person name="Gallinger C."/>
            <person name="Pawlowski J."/>
            <person name="Sierra R."/>
            <person name="Euteneuer U."/>
            <person name="Pillet L."/>
            <person name="Moustafa A."/>
            <person name="Platzer M."/>
            <person name="Groth M."/>
            <person name="Szafranski K."/>
            <person name="Schliwa M."/>
        </authorList>
    </citation>
    <scope>NUCLEOTIDE SEQUENCE [LARGE SCALE GENOMIC DNA]</scope>
</reference>
<dbReference type="Pfam" id="PF13431">
    <property type="entry name" value="TPR_17"/>
    <property type="match status" value="1"/>
</dbReference>
<dbReference type="Proteomes" id="UP000023152">
    <property type="component" value="Unassembled WGS sequence"/>
</dbReference>
<proteinExistence type="predicted"/>
<dbReference type="InterPro" id="IPR019734">
    <property type="entry name" value="TPR_rpt"/>
</dbReference>
<organism evidence="2 3">
    <name type="scientific">Reticulomyxa filosa</name>
    <dbReference type="NCBI Taxonomy" id="46433"/>
    <lineage>
        <taxon>Eukaryota</taxon>
        <taxon>Sar</taxon>
        <taxon>Rhizaria</taxon>
        <taxon>Retaria</taxon>
        <taxon>Foraminifera</taxon>
        <taxon>Monothalamids</taxon>
        <taxon>Reticulomyxidae</taxon>
        <taxon>Reticulomyxa</taxon>
    </lineage>
</organism>
<keyword evidence="1" id="KW-0802">TPR repeat</keyword>
<dbReference type="Gene3D" id="1.25.40.10">
    <property type="entry name" value="Tetratricopeptide repeat domain"/>
    <property type="match status" value="1"/>
</dbReference>
<dbReference type="EMBL" id="ASPP01049327">
    <property type="protein sequence ID" value="ETN97551.1"/>
    <property type="molecule type" value="Genomic_DNA"/>
</dbReference>
<comment type="caution">
    <text evidence="2">The sequence shown here is derived from an EMBL/GenBank/DDBJ whole genome shotgun (WGS) entry which is preliminary data.</text>
</comment>
<dbReference type="SUPFAM" id="SSF48439">
    <property type="entry name" value="Protein prenylyltransferase"/>
    <property type="match status" value="1"/>
</dbReference>
<dbReference type="AlphaFoldDB" id="X6L8W9"/>
<keyword evidence="3" id="KW-1185">Reference proteome</keyword>
<name>X6L8W9_RETFI</name>
<dbReference type="PROSITE" id="PS50293">
    <property type="entry name" value="TPR_REGION"/>
    <property type="match status" value="1"/>
</dbReference>
<sequence length="524" mass="61077">MDAWIHTRDLAKKFEKEIETNPKHKFYREKEVEIKKVIKLEPNNADAHGLLGVLYEKLGEYNSALVEFEKAMKLGAIVGGSVEENTVLNSKWLKTSDLNKDIEKIRKEKENTKKAFELINDYKFNATNLHRALDMVARESSEYLSKYVLQDQLYKCDILIERYNKSWAQIKSYVHRINTKNLQKADSEESLSHITITEKDLYQPLTLETILNENTKVKDETDSASCFDTSIVNWLNEFKILIQDPIFVELINDLEFYSYDEYISIYNSLKGFKNSIQEFYTIYNHILNAQDGRSSTLNDYKDIASKEAYYTSLRDKFAALLGFKVQYFATAQKDIEGVKTSWFEWMKFWQPVQKVDGIEQPHKEKATNVFNEFKNINDPSVKTLIHEKFQDFVETLIDQAKRECFEEGINELRKAADCRIKEVILDAKLNYVNNCKDIENKANIIIDNCKHIFFMKAIHDELLKETIINANTIRTKTLDDEISSLLICSETKCQKLDRDIDEEVLALENFGYILIDGINEGDDV</sequence>
<evidence type="ECO:0000256" key="1">
    <source>
        <dbReference type="PROSITE-ProRule" id="PRU00339"/>
    </source>
</evidence>
<feature type="repeat" description="TPR" evidence="1">
    <location>
        <begin position="45"/>
        <end position="78"/>
    </location>
</feature>
<dbReference type="SUPFAM" id="SSF48452">
    <property type="entry name" value="TPR-like"/>
    <property type="match status" value="1"/>
</dbReference>
<protein>
    <submittedName>
        <fullName evidence="2">Uncharacterized protein</fullName>
    </submittedName>
</protein>